<dbReference type="EMBL" id="MLAK01001271">
    <property type="protein sequence ID" value="OHS95005.1"/>
    <property type="molecule type" value="Genomic_DNA"/>
</dbReference>
<proteinExistence type="predicted"/>
<name>A0A1J4JC66_9EUKA</name>
<dbReference type="VEuPathDB" id="TrichDB:TRFO_10698"/>
<dbReference type="InterPro" id="IPR011989">
    <property type="entry name" value="ARM-like"/>
</dbReference>
<dbReference type="Gene3D" id="1.25.10.10">
    <property type="entry name" value="Leucine-rich Repeat Variant"/>
    <property type="match status" value="1"/>
</dbReference>
<evidence type="ECO:0000313" key="1">
    <source>
        <dbReference type="EMBL" id="OHS95005.1"/>
    </source>
</evidence>
<gene>
    <name evidence="1" type="ORF">TRFO_10698</name>
</gene>
<comment type="caution">
    <text evidence="1">The sequence shown here is derived from an EMBL/GenBank/DDBJ whole genome shotgun (WGS) entry which is preliminary data.</text>
</comment>
<organism evidence="1 2">
    <name type="scientific">Tritrichomonas foetus</name>
    <dbReference type="NCBI Taxonomy" id="1144522"/>
    <lineage>
        <taxon>Eukaryota</taxon>
        <taxon>Metamonada</taxon>
        <taxon>Parabasalia</taxon>
        <taxon>Tritrichomonadida</taxon>
        <taxon>Tritrichomonadidae</taxon>
        <taxon>Tritrichomonas</taxon>
    </lineage>
</organism>
<dbReference type="RefSeq" id="XP_068348142.1">
    <property type="nucleotide sequence ID" value="XM_068495613.1"/>
</dbReference>
<dbReference type="AlphaFoldDB" id="A0A1J4JC66"/>
<reference evidence="1" key="1">
    <citation type="submission" date="2016-10" db="EMBL/GenBank/DDBJ databases">
        <authorList>
            <person name="Benchimol M."/>
            <person name="Almeida L.G."/>
            <person name="Vasconcelos A.T."/>
            <person name="Perreira-Neves A."/>
            <person name="Rosa I.A."/>
            <person name="Tasca T."/>
            <person name="Bogo M.R."/>
            <person name="de Souza W."/>
        </authorList>
    </citation>
    <scope>NUCLEOTIDE SEQUENCE [LARGE SCALE GENOMIC DNA]</scope>
    <source>
        <strain evidence="1">K</strain>
    </source>
</reference>
<sequence length="473" mass="55593">MTHKMIFHFKECISEKTVKINQIHKLLPHEKFNDFDTSTATNLEVQQMEIHIQNVITKKSFFDLEKIFFESDVKFPKEYFDLFVSSNFPDYLINFMMDFSSHNFQIISVAILNNITFSNPDFILLPNIICNPEIVFQFLQAPEIREGQKSSYACLSLVFTILLSNTLMKSQELTSIFITNGLFQRFVQMFLDPENKNTMHITYWSKLIPYFSSPKFPIDIKEKISLLQAYCVMYDLKLYKEYINSIDNLLDNEGEEVFQYIFKTDIFTNNIYIIIINQEKTDLDSIELRKNAMFLLTKMIINDKNNELNLTFLPMDIFSDFLNSPNVSDQIASLKIMIFYIKKKENEAIQELIEKGVYNKFNDLELTYSSKDLYLNLFLTTALITNDEQMETLVQYGMYQNIFECADTSNEKIINKIVKLVVHLMENENYVRYILLPNEILLNQLADELNDENGNIMKSICTRLQDFGELNSL</sequence>
<keyword evidence="2" id="KW-1185">Reference proteome</keyword>
<dbReference type="SUPFAM" id="SSF48371">
    <property type="entry name" value="ARM repeat"/>
    <property type="match status" value="1"/>
</dbReference>
<dbReference type="Proteomes" id="UP000179807">
    <property type="component" value="Unassembled WGS sequence"/>
</dbReference>
<accession>A0A1J4JC66</accession>
<evidence type="ECO:0000313" key="2">
    <source>
        <dbReference type="Proteomes" id="UP000179807"/>
    </source>
</evidence>
<protein>
    <submittedName>
        <fullName evidence="1">Uncharacterized protein</fullName>
    </submittedName>
</protein>
<dbReference type="GeneID" id="94830317"/>
<dbReference type="InterPro" id="IPR016024">
    <property type="entry name" value="ARM-type_fold"/>
</dbReference>